<gene>
    <name evidence="1" type="ORF">D3877_01090</name>
</gene>
<evidence type="ECO:0000313" key="2">
    <source>
        <dbReference type="Proteomes" id="UP000283458"/>
    </source>
</evidence>
<dbReference type="Proteomes" id="UP000283458">
    <property type="component" value="Unassembled WGS sequence"/>
</dbReference>
<organism evidence="1 2">
    <name type="scientific">Azospirillum cavernae</name>
    <dbReference type="NCBI Taxonomy" id="2320860"/>
    <lineage>
        <taxon>Bacteria</taxon>
        <taxon>Pseudomonadati</taxon>
        <taxon>Pseudomonadota</taxon>
        <taxon>Alphaproteobacteria</taxon>
        <taxon>Rhodospirillales</taxon>
        <taxon>Azospirillaceae</taxon>
        <taxon>Azospirillum</taxon>
    </lineage>
</organism>
<proteinExistence type="predicted"/>
<comment type="caution">
    <text evidence="1">The sequence shown here is derived from an EMBL/GenBank/DDBJ whole genome shotgun (WGS) entry which is preliminary data.</text>
</comment>
<evidence type="ECO:0000313" key="1">
    <source>
        <dbReference type="EMBL" id="RJF83322.1"/>
    </source>
</evidence>
<dbReference type="EMBL" id="QYUL01000001">
    <property type="protein sequence ID" value="RJF83322.1"/>
    <property type="molecule type" value="Genomic_DNA"/>
</dbReference>
<keyword evidence="2" id="KW-1185">Reference proteome</keyword>
<dbReference type="AlphaFoldDB" id="A0A418VZZ0"/>
<sequence>MLNAHLRNKLRWSADDDGEARLLEDTATATLFERLAYLPDETLIRILFDPSLWGETIMEPLPRTVEKVEFWPSWTSLEGRPVEPDVAITFDNGVLVVEAKRFDRINSQNPEQIAKEWWVATQRSARVWILAVSGLRDRPSAVADLRRQTLDCLRRIAKTDCSNDFHLGYGSWRGLYDLMNRVLGGERPEHRRLLADVRDGLGAHGVPMSPPVWLVELLGAPWAALRPSQGSENAFPLWS</sequence>
<accession>A0A418VZZ0</accession>
<protein>
    <submittedName>
        <fullName evidence="1">Uncharacterized protein</fullName>
    </submittedName>
</protein>
<reference evidence="1 2" key="1">
    <citation type="submission" date="2018-09" db="EMBL/GenBank/DDBJ databases">
        <authorList>
            <person name="Zhu H."/>
        </authorList>
    </citation>
    <scope>NUCLEOTIDE SEQUENCE [LARGE SCALE GENOMIC DNA]</scope>
    <source>
        <strain evidence="1 2">K2W22B-5</strain>
    </source>
</reference>
<name>A0A418VZZ0_9PROT</name>